<proteinExistence type="predicted"/>
<feature type="domain" description="VOC" evidence="1">
    <location>
        <begin position="5"/>
        <end position="116"/>
    </location>
</feature>
<dbReference type="Pfam" id="PF00903">
    <property type="entry name" value="Glyoxalase"/>
    <property type="match status" value="1"/>
</dbReference>
<reference evidence="2 3" key="1">
    <citation type="submission" date="2017-07" db="EMBL/GenBank/DDBJ databases">
        <title>Acidovorax KNDSW TSA 6 genome sequence and assembly.</title>
        <authorList>
            <person name="Mayilraj S."/>
        </authorList>
    </citation>
    <scope>NUCLEOTIDE SEQUENCE [LARGE SCALE GENOMIC DNA]</scope>
    <source>
        <strain evidence="2 3">KNDSW-TSA6</strain>
    </source>
</reference>
<comment type="caution">
    <text evidence="2">The sequence shown here is derived from an EMBL/GenBank/DDBJ whole genome shotgun (WGS) entry which is preliminary data.</text>
</comment>
<dbReference type="RefSeq" id="WP_094290725.1">
    <property type="nucleotide sequence ID" value="NZ_JAMXHW010000038.1"/>
</dbReference>
<organism evidence="2 3">
    <name type="scientific">Acidovorax kalamii</name>
    <dbReference type="NCBI Taxonomy" id="2004485"/>
    <lineage>
        <taxon>Bacteria</taxon>
        <taxon>Pseudomonadati</taxon>
        <taxon>Pseudomonadota</taxon>
        <taxon>Betaproteobacteria</taxon>
        <taxon>Burkholderiales</taxon>
        <taxon>Comamonadaceae</taxon>
        <taxon>Acidovorax</taxon>
    </lineage>
</organism>
<sequence length="125" mass="13774">MGIAAINHVQLAFPAGAEDVIRRFYTGLLGLPEVRLQAGATLRFAAGGQRIDLVPTEHWQPVPAVSHLALEVQNLPGLRHRLLQADVALDETRVLPGYLRFYAKDPAGNQLEFLEPDNELQETTP</sequence>
<evidence type="ECO:0000313" key="2">
    <source>
        <dbReference type="EMBL" id="OYD49311.1"/>
    </source>
</evidence>
<dbReference type="OrthoDB" id="9813630at2"/>
<evidence type="ECO:0000259" key="1">
    <source>
        <dbReference type="PROSITE" id="PS51819"/>
    </source>
</evidence>
<protein>
    <submittedName>
        <fullName evidence="2">Glyoxalase</fullName>
    </submittedName>
</protein>
<dbReference type="AlphaFoldDB" id="A0A235EJX8"/>
<dbReference type="EMBL" id="NOIG01000010">
    <property type="protein sequence ID" value="OYD49311.1"/>
    <property type="molecule type" value="Genomic_DNA"/>
</dbReference>
<dbReference type="SUPFAM" id="SSF54593">
    <property type="entry name" value="Glyoxalase/Bleomycin resistance protein/Dihydroxybiphenyl dioxygenase"/>
    <property type="match status" value="1"/>
</dbReference>
<dbReference type="Gene3D" id="3.10.180.10">
    <property type="entry name" value="2,3-Dihydroxybiphenyl 1,2-Dioxygenase, domain 1"/>
    <property type="match status" value="1"/>
</dbReference>
<dbReference type="Proteomes" id="UP000215441">
    <property type="component" value="Unassembled WGS sequence"/>
</dbReference>
<evidence type="ECO:0000313" key="3">
    <source>
        <dbReference type="Proteomes" id="UP000215441"/>
    </source>
</evidence>
<dbReference type="InterPro" id="IPR029068">
    <property type="entry name" value="Glyas_Bleomycin-R_OHBP_Dase"/>
</dbReference>
<dbReference type="PROSITE" id="PS51819">
    <property type="entry name" value="VOC"/>
    <property type="match status" value="1"/>
</dbReference>
<dbReference type="InterPro" id="IPR004360">
    <property type="entry name" value="Glyas_Fos-R_dOase_dom"/>
</dbReference>
<dbReference type="InterPro" id="IPR037523">
    <property type="entry name" value="VOC_core"/>
</dbReference>
<gene>
    <name evidence="2" type="ORF">CBY09_15665</name>
</gene>
<keyword evidence="3" id="KW-1185">Reference proteome</keyword>
<name>A0A235EJX8_9BURK</name>
<accession>A0A235EJX8</accession>